<evidence type="ECO:0000313" key="1">
    <source>
        <dbReference type="EMBL" id="EDM04107.1"/>
    </source>
</evidence>
<gene>
    <name evidence="1" type="ORF">rCG_33915</name>
</gene>
<dbReference type="AlphaFoldDB" id="A6HDL1"/>
<sequence>MNIQLNTWKQALARRSDLGHLS</sequence>
<name>A6HDL1_RAT</name>
<organism evidence="1 2">
    <name type="scientific">Rattus norvegicus</name>
    <name type="common">Rat</name>
    <dbReference type="NCBI Taxonomy" id="10116"/>
    <lineage>
        <taxon>Eukaryota</taxon>
        <taxon>Metazoa</taxon>
        <taxon>Chordata</taxon>
        <taxon>Craniata</taxon>
        <taxon>Vertebrata</taxon>
        <taxon>Euteleostomi</taxon>
        <taxon>Mammalia</taxon>
        <taxon>Eutheria</taxon>
        <taxon>Euarchontoglires</taxon>
        <taxon>Glires</taxon>
        <taxon>Rodentia</taxon>
        <taxon>Myomorpha</taxon>
        <taxon>Muroidea</taxon>
        <taxon>Muridae</taxon>
        <taxon>Murinae</taxon>
        <taxon>Rattus</taxon>
    </lineage>
</organism>
<reference evidence="1 2" key="1">
    <citation type="submission" date="2005-07" db="EMBL/GenBank/DDBJ databases">
        <authorList>
            <person name="Mural R.J."/>
            <person name="Li P.W."/>
            <person name="Adams M.D."/>
            <person name="Amanatides P.G."/>
            <person name="Baden-Tillson H."/>
            <person name="Barnstead M."/>
            <person name="Chin S.H."/>
            <person name="Dew I."/>
            <person name="Evans C.A."/>
            <person name="Ferriera S."/>
            <person name="Flanigan M."/>
            <person name="Fosler C."/>
            <person name="Glodek A."/>
            <person name="Gu Z."/>
            <person name="Holt R.A."/>
            <person name="Jennings D."/>
            <person name="Kraft C.L."/>
            <person name="Lu F."/>
            <person name="Nguyen T."/>
            <person name="Nusskern D.R."/>
            <person name="Pfannkoch C.M."/>
            <person name="Sitter C."/>
            <person name="Sutton G.G."/>
            <person name="Venter J.C."/>
            <person name="Wang Z."/>
            <person name="Woodage T."/>
            <person name="Zheng X.H."/>
            <person name="Zhong F."/>
        </authorList>
    </citation>
    <scope>NUCLEOTIDE SEQUENCE [LARGE SCALE GENOMIC DNA]</scope>
    <source>
        <strain>BN</strain>
        <strain evidence="2">Sprague-Dawley</strain>
    </source>
</reference>
<dbReference type="Proteomes" id="UP000234681">
    <property type="component" value="Chromosome 10"/>
</dbReference>
<proteinExistence type="predicted"/>
<feature type="non-terminal residue" evidence="1">
    <location>
        <position position="22"/>
    </location>
</feature>
<evidence type="ECO:0000313" key="2">
    <source>
        <dbReference type="Proteomes" id="UP000234681"/>
    </source>
</evidence>
<protein>
    <submittedName>
        <fullName evidence="1">RCG33915</fullName>
    </submittedName>
</protein>
<accession>A6HDL1</accession>
<dbReference type="EMBL" id="CH473948">
    <property type="protein sequence ID" value="EDM04107.1"/>
    <property type="molecule type" value="Genomic_DNA"/>
</dbReference>